<sequence>SWYQKENCYDAEKEFNYTWIHNCISNLLTLYEIKPQAFQAKHLERWYDTNIWSSVIDQCMWNLKNVELIRGESFSIASNTRKSENRILGDRKPVGHRADGILRMELGRQEYGATEHGRLFLGENDTKFLLDGRKLVKMLKDMLRNVSGKSECLKNIEMVGYLHSERTLQIFVLDYLGGYMLRVRKGPIYEIPQNLENIDDLLKLMAAVLSSKLRIVRTACLLQIPGQQDEQAFLEELLATSQIDRSSSKDDVRLPPTLPTPKKRRIK</sequence>
<keyword evidence="3" id="KW-1185">Reference proteome</keyword>
<reference evidence="2 3" key="1">
    <citation type="journal article" date="2018" name="New Phytol.">
        <title>Phylogenomics of Endogonaceae and evolution of mycorrhizas within Mucoromycota.</title>
        <authorList>
            <person name="Chang Y."/>
            <person name="Desiro A."/>
            <person name="Na H."/>
            <person name="Sandor L."/>
            <person name="Lipzen A."/>
            <person name="Clum A."/>
            <person name="Barry K."/>
            <person name="Grigoriev I.V."/>
            <person name="Martin F.M."/>
            <person name="Stajich J.E."/>
            <person name="Smith M.E."/>
            <person name="Bonito G."/>
            <person name="Spatafora J.W."/>
        </authorList>
    </citation>
    <scope>NUCLEOTIDE SEQUENCE [LARGE SCALE GENOMIC DNA]</scope>
    <source>
        <strain evidence="2 3">AD002</strain>
    </source>
</reference>
<protein>
    <submittedName>
        <fullName evidence="2">Uncharacterized protein</fullName>
    </submittedName>
</protein>
<comment type="caution">
    <text evidence="2">The sequence shown here is derived from an EMBL/GenBank/DDBJ whole genome shotgun (WGS) entry which is preliminary data.</text>
</comment>
<evidence type="ECO:0000256" key="1">
    <source>
        <dbReference type="SAM" id="MobiDB-lite"/>
    </source>
</evidence>
<feature type="region of interest" description="Disordered" evidence="1">
    <location>
        <begin position="246"/>
        <end position="267"/>
    </location>
</feature>
<dbReference type="Proteomes" id="UP000274822">
    <property type="component" value="Unassembled WGS sequence"/>
</dbReference>
<organism evidence="2 3">
    <name type="scientific">Jimgerdemannia flammicorona</name>
    <dbReference type="NCBI Taxonomy" id="994334"/>
    <lineage>
        <taxon>Eukaryota</taxon>
        <taxon>Fungi</taxon>
        <taxon>Fungi incertae sedis</taxon>
        <taxon>Mucoromycota</taxon>
        <taxon>Mucoromycotina</taxon>
        <taxon>Endogonomycetes</taxon>
        <taxon>Endogonales</taxon>
        <taxon>Endogonaceae</taxon>
        <taxon>Jimgerdemannia</taxon>
    </lineage>
</organism>
<evidence type="ECO:0000313" key="2">
    <source>
        <dbReference type="EMBL" id="RUS12913.1"/>
    </source>
</evidence>
<accession>A0A433P5V1</accession>
<gene>
    <name evidence="2" type="ORF">BC938DRAFT_478296</name>
</gene>
<name>A0A433P5V1_9FUNG</name>
<proteinExistence type="predicted"/>
<dbReference type="EMBL" id="RBNJ01031959">
    <property type="protein sequence ID" value="RUS12913.1"/>
    <property type="molecule type" value="Genomic_DNA"/>
</dbReference>
<evidence type="ECO:0000313" key="3">
    <source>
        <dbReference type="Proteomes" id="UP000274822"/>
    </source>
</evidence>
<feature type="non-terminal residue" evidence="2">
    <location>
        <position position="1"/>
    </location>
</feature>
<dbReference type="AlphaFoldDB" id="A0A433P5V1"/>